<feature type="region of interest" description="Disordered" evidence="1">
    <location>
        <begin position="1018"/>
        <end position="1081"/>
    </location>
</feature>
<feature type="region of interest" description="Disordered" evidence="1">
    <location>
        <begin position="885"/>
        <end position="953"/>
    </location>
</feature>
<feature type="compositionally biased region" description="Basic and acidic residues" evidence="1">
    <location>
        <begin position="515"/>
        <end position="531"/>
    </location>
</feature>
<reference evidence="2 3" key="1">
    <citation type="submission" date="2016-06" db="EMBL/GenBank/DDBJ databases">
        <authorList>
            <person name="Kjaerup R.B."/>
            <person name="Dalgaard T.S."/>
            <person name="Juul-Madsen H.R."/>
        </authorList>
    </citation>
    <scope>NUCLEOTIDE SEQUENCE [LARGE SCALE GENOMIC DNA]</scope>
    <source>
        <strain evidence="2 3">Pb300</strain>
    </source>
</reference>
<feature type="compositionally biased region" description="Basic and acidic residues" evidence="1">
    <location>
        <begin position="834"/>
        <end position="844"/>
    </location>
</feature>
<evidence type="ECO:0000313" key="3">
    <source>
        <dbReference type="Proteomes" id="UP000242814"/>
    </source>
</evidence>
<evidence type="ECO:0000313" key="2">
    <source>
        <dbReference type="EMBL" id="ODH30415.1"/>
    </source>
</evidence>
<name>A0A1D2JFJ3_PARBR</name>
<feature type="compositionally biased region" description="Polar residues" evidence="1">
    <location>
        <begin position="918"/>
        <end position="927"/>
    </location>
</feature>
<feature type="compositionally biased region" description="Pro residues" evidence="1">
    <location>
        <begin position="66"/>
        <end position="75"/>
    </location>
</feature>
<feature type="region of interest" description="Disordered" evidence="1">
    <location>
        <begin position="1"/>
        <end position="21"/>
    </location>
</feature>
<feature type="compositionally biased region" description="Basic and acidic residues" evidence="1">
    <location>
        <begin position="362"/>
        <end position="381"/>
    </location>
</feature>
<accession>A0A1D2JFJ3</accession>
<gene>
    <name evidence="2" type="ORF">ACO22_03570</name>
</gene>
<protein>
    <submittedName>
        <fullName evidence="2">Uncharacterized protein</fullName>
    </submittedName>
</protein>
<feature type="region of interest" description="Disordered" evidence="1">
    <location>
        <begin position="204"/>
        <end position="554"/>
    </location>
</feature>
<feature type="compositionally biased region" description="Basic and acidic residues" evidence="1">
    <location>
        <begin position="305"/>
        <end position="321"/>
    </location>
</feature>
<feature type="compositionally biased region" description="Basic and acidic residues" evidence="1">
    <location>
        <begin position="1054"/>
        <end position="1064"/>
    </location>
</feature>
<comment type="caution">
    <text evidence="2">The sequence shown here is derived from an EMBL/GenBank/DDBJ whole genome shotgun (WGS) entry which is preliminary data.</text>
</comment>
<evidence type="ECO:0000256" key="1">
    <source>
        <dbReference type="SAM" id="MobiDB-lite"/>
    </source>
</evidence>
<dbReference type="AlphaFoldDB" id="A0A1D2JFJ3"/>
<feature type="region of interest" description="Disordered" evidence="1">
    <location>
        <begin position="61"/>
        <end position="99"/>
    </location>
</feature>
<feature type="region of interest" description="Disordered" evidence="1">
    <location>
        <begin position="798"/>
        <end position="821"/>
    </location>
</feature>
<dbReference type="EMBL" id="LZYO01000124">
    <property type="protein sequence ID" value="ODH30415.1"/>
    <property type="molecule type" value="Genomic_DNA"/>
</dbReference>
<feature type="compositionally biased region" description="Basic and acidic residues" evidence="1">
    <location>
        <begin position="448"/>
        <end position="472"/>
    </location>
</feature>
<feature type="compositionally biased region" description="Polar residues" evidence="1">
    <location>
        <begin position="425"/>
        <end position="441"/>
    </location>
</feature>
<feature type="region of interest" description="Disordered" evidence="1">
    <location>
        <begin position="834"/>
        <end position="863"/>
    </location>
</feature>
<sequence>MPTNEVASGPVNGNHGPQPDLKEMLEYEKIVNLHDQIFSGNHPRLKVPQHVIRKVTHRPVQTPPLSAVPPIPAPAGTPAGVQAKQHPAPLSTHSNPLVNGSASAAVSGVAASSSSSGPSGRVTAPKPVSEIDPIFLTKSDDLIRAEIQLQRQRIERVLREQLEQKKIDHRLQTCLQEAKPDFDVSEVLTKALQLVKPTATSDIQGANANTTASDSFDDNSFYSSRAPDSPQVARNDQPSPIREDHMHPVDADETEYEGSVGRRHAEGRRIDAGDPNVMDVDTQESPYNAADKRGPLSRSPVNRTPRRDSISQYPVREHPDVYDEPEYSPPGPDITSTVPREEEGEYIPKPDMSSRRRSNGRPVERGPDARRNASPGHDIRVVRNHITSPAAPQPSKVSPLAVSRVPSLPQSRQRHTRPVDRLTSGHGSARTSPESAPQPLTSRKRRRLQENRDRNRVANERREADSPDHPYIKPEPISPPLFSDLPLAGGSKPRLHHERPAFVDISSPQYSPVGHRRDSGQRRVYDEHPNRGYDIGNPIDLSVPRSTSRVTYRKPTRDDLDLRRVASLHNARQPEYIQDYPEPPPIDYQPRYVRGTSYAVTDRPVHTERARYYEEPAQPYSRHYVSGGMSPPSPRFRNPYPELEPEPRIMGPPPPQRRVVVDADGNRYVEQIATQTPRLQPLQPLPPPSARLSRMDTYPEGPPRLANGSVRAASIIEDPYHDRRYAQEMPPPPPLTYRRAPEEFRRELLHERPVYGYDGDERGVVDYVNQPPPARHATYVEEPLVPRDEVVRMASVRPPPSRYEERHPAVRQPMSRMQSVRPGGREISVYVDDEQPRGRRDYAPVERGGYGPAGTPAGVARSVREERYYDDEEAGKMDVEGMHDLSSVPRATPQGHPSSLSRASISPSSAGGPRAVSASPQTKTITFPSHLPISPPSHARIQPAPHPKQGSLSVSVPRKLAEEFRRELLHERPVYGYDGDERGVVDYVNQPPPARHATYVEEPLVPRDEVVRMASVRPPPSRYEERHPAVRQPMSRMQSVRPGGREISVYVDDEQPRGRRDYAPVERGGYGPAGTPAGVARSVREERYYDDEEAGKMDVEGMHDVVQRVQRRY</sequence>
<feature type="compositionally biased region" description="Low complexity" evidence="1">
    <location>
        <begin position="897"/>
        <end position="915"/>
    </location>
</feature>
<dbReference type="VEuPathDB" id="FungiDB:PADG_07917"/>
<feature type="compositionally biased region" description="Basic and acidic residues" evidence="1">
    <location>
        <begin position="263"/>
        <end position="272"/>
    </location>
</feature>
<feature type="compositionally biased region" description="Basic and acidic residues" evidence="1">
    <location>
        <begin position="241"/>
        <end position="250"/>
    </location>
</feature>
<dbReference type="Proteomes" id="UP000242814">
    <property type="component" value="Unassembled WGS sequence"/>
</dbReference>
<proteinExistence type="predicted"/>
<dbReference type="VEuPathDB" id="FungiDB:PABG_06462"/>
<organism evidence="2 3">
    <name type="scientific">Paracoccidioides brasiliensis</name>
    <dbReference type="NCBI Taxonomy" id="121759"/>
    <lineage>
        <taxon>Eukaryota</taxon>
        <taxon>Fungi</taxon>
        <taxon>Dikarya</taxon>
        <taxon>Ascomycota</taxon>
        <taxon>Pezizomycotina</taxon>
        <taxon>Eurotiomycetes</taxon>
        <taxon>Eurotiomycetidae</taxon>
        <taxon>Onygenales</taxon>
        <taxon>Ajellomycetaceae</taxon>
        <taxon>Paracoccidioides</taxon>
    </lineage>
</organism>